<evidence type="ECO:0000256" key="1">
    <source>
        <dbReference type="SAM" id="MobiDB-lite"/>
    </source>
</evidence>
<keyword evidence="3" id="KW-1185">Reference proteome</keyword>
<protein>
    <submittedName>
        <fullName evidence="2">Uncharacterized protein</fullName>
    </submittedName>
</protein>
<reference evidence="2" key="1">
    <citation type="submission" date="2023-10" db="EMBL/GenBank/DDBJ databases">
        <authorList>
            <person name="Chen Y."/>
            <person name="Shah S."/>
            <person name="Dougan E. K."/>
            <person name="Thang M."/>
            <person name="Chan C."/>
        </authorList>
    </citation>
    <scope>NUCLEOTIDE SEQUENCE [LARGE SCALE GENOMIC DNA]</scope>
</reference>
<sequence length="844" mass="91683">VGFFFVEKDLRLILDARPANELFEAPPGVELLSAEGAQRLLQGCNLHLGLADVKVPAFVLGVEGQLREGRPLGRHDLASPCRGVCPMGSTWRPRAARRINESQVMEMCPRLARSPLTDRGRPPVFGPADPVGHAAHYVCVDNPGVASTSEPLVSDAVHQVVRGFDERGLLLRGSSASVEAKALGAEVSGPRWMTMVAQKRFWLIRQAINGLLRRRRLTGWAVEVLVGQCTYAGLLARGTLGVFHAVYAFMGKFYSTPAAHWLETRMALEVFRGLLIFLESDWTLQWNELVAGRVQEKAHLREVAAGPLAAKDGGLPAARRGAREAALIAAGFRRDGGGERRLAGAGDDAELAAAWEADPGFPEVPAAGLASSRWRAKQVPRWRFEEGILIKEARALAMGIRRIAQSVFGAACRQLILSDSMLTDAPAGAAGAGAGRGEAPAAAAVCSDERRADPDAAPPEDIVGGPADWQRQIVADSDGDSSTSDEQQAAQADERREKELLRRAAKRKKTNGAEALQDSAAADGQTFLERRSVFAPARRRCGLELDAFLEFCDTEPHRPLRSPAQVDEALVDYMNALVFSGHESSKGDQAMAGLMYGFTEYSKQGESKTPRAWLPPGLAQAGAGAEPPGLAVGALARAGLAHGERRRWSLLLFPDNKPLRSKTGLADVGVMLDSGWFQCAAPIFRELAQGAPEEKAWDFSCPQFLKMFRMALQDLGVEQHIVPYQARHSGPRVDVARHCAMLQEIQKRRQWKHAKSTQRCEKAARLGQSWSLLPASLRDTLSECESRLEDTLLGKGAEVIAQSGNLTGCRGYCLHYVFVFLPRVVGRHGGLLQRDVEQNGFVQA</sequence>
<dbReference type="Proteomes" id="UP001189429">
    <property type="component" value="Unassembled WGS sequence"/>
</dbReference>
<gene>
    <name evidence="2" type="ORF">PCOR1329_LOCUS74721</name>
</gene>
<name>A0ABN9X9T1_9DINO</name>
<accession>A0ABN9X9T1</accession>
<comment type="caution">
    <text evidence="2">The sequence shown here is derived from an EMBL/GenBank/DDBJ whole genome shotgun (WGS) entry which is preliminary data.</text>
</comment>
<proteinExistence type="predicted"/>
<evidence type="ECO:0000313" key="2">
    <source>
        <dbReference type="EMBL" id="CAK0896185.1"/>
    </source>
</evidence>
<evidence type="ECO:0000313" key="3">
    <source>
        <dbReference type="Proteomes" id="UP001189429"/>
    </source>
</evidence>
<feature type="non-terminal residue" evidence="2">
    <location>
        <position position="844"/>
    </location>
</feature>
<feature type="region of interest" description="Disordered" evidence="1">
    <location>
        <begin position="444"/>
        <end position="497"/>
    </location>
</feature>
<feature type="compositionally biased region" description="Polar residues" evidence="1">
    <location>
        <begin position="480"/>
        <end position="490"/>
    </location>
</feature>
<organism evidence="2 3">
    <name type="scientific">Prorocentrum cordatum</name>
    <dbReference type="NCBI Taxonomy" id="2364126"/>
    <lineage>
        <taxon>Eukaryota</taxon>
        <taxon>Sar</taxon>
        <taxon>Alveolata</taxon>
        <taxon>Dinophyceae</taxon>
        <taxon>Prorocentrales</taxon>
        <taxon>Prorocentraceae</taxon>
        <taxon>Prorocentrum</taxon>
    </lineage>
</organism>
<dbReference type="EMBL" id="CAUYUJ010020153">
    <property type="protein sequence ID" value="CAK0896185.1"/>
    <property type="molecule type" value="Genomic_DNA"/>
</dbReference>
<feature type="non-terminal residue" evidence="2">
    <location>
        <position position="1"/>
    </location>
</feature>